<name>A0A432ZAH2_9GAMM</name>
<reference evidence="3" key="1">
    <citation type="journal article" date="2018" name="Front. Microbiol.">
        <title>Genome-Based Analysis Reveals the Taxonomy and Diversity of the Family Idiomarinaceae.</title>
        <authorList>
            <person name="Liu Y."/>
            <person name="Lai Q."/>
            <person name="Shao Z."/>
        </authorList>
    </citation>
    <scope>NUCLEOTIDE SEQUENCE [LARGE SCALE GENOMIC DNA]</scope>
    <source>
        <strain evidence="3">c121</strain>
    </source>
</reference>
<organism evidence="2 3">
    <name type="scientific">Pseudidiomarina sediminum</name>
    <dbReference type="NCBI Taxonomy" id="431675"/>
    <lineage>
        <taxon>Bacteria</taxon>
        <taxon>Pseudomonadati</taxon>
        <taxon>Pseudomonadota</taxon>
        <taxon>Gammaproteobacteria</taxon>
        <taxon>Alteromonadales</taxon>
        <taxon>Idiomarinaceae</taxon>
        <taxon>Pseudidiomarina</taxon>
    </lineage>
</organism>
<dbReference type="InterPro" id="IPR051532">
    <property type="entry name" value="Ester_Hydrolysis_Enzymes"/>
</dbReference>
<dbReference type="InterPro" id="IPR013830">
    <property type="entry name" value="SGNH_hydro"/>
</dbReference>
<dbReference type="PANTHER" id="PTHR30383">
    <property type="entry name" value="THIOESTERASE 1/PROTEASE 1/LYSOPHOSPHOLIPASE L1"/>
    <property type="match status" value="1"/>
</dbReference>
<keyword evidence="2" id="KW-0378">Hydrolase</keyword>
<dbReference type="STRING" id="1122124.GCA_000423165_00130"/>
<dbReference type="RefSeq" id="WP_026861222.1">
    <property type="nucleotide sequence ID" value="NZ_PIQE01000001.1"/>
</dbReference>
<comment type="caution">
    <text evidence="2">The sequence shown here is derived from an EMBL/GenBank/DDBJ whole genome shotgun (WGS) entry which is preliminary data.</text>
</comment>
<dbReference type="Gene3D" id="3.40.50.1110">
    <property type="entry name" value="SGNH hydrolase"/>
    <property type="match status" value="1"/>
</dbReference>
<dbReference type="Proteomes" id="UP000287022">
    <property type="component" value="Unassembled WGS sequence"/>
</dbReference>
<protein>
    <submittedName>
        <fullName evidence="2">SGNH/GDSL hydrolase family protein</fullName>
    </submittedName>
</protein>
<keyword evidence="3" id="KW-1185">Reference proteome</keyword>
<dbReference type="CDD" id="cd01836">
    <property type="entry name" value="FeeA_FeeB_like"/>
    <property type="match status" value="1"/>
</dbReference>
<feature type="domain" description="SGNH hydrolase-type esterase" evidence="1">
    <location>
        <begin position="49"/>
        <end position="220"/>
    </location>
</feature>
<proteinExistence type="predicted"/>
<evidence type="ECO:0000313" key="3">
    <source>
        <dbReference type="Proteomes" id="UP000287022"/>
    </source>
</evidence>
<evidence type="ECO:0000259" key="1">
    <source>
        <dbReference type="Pfam" id="PF13472"/>
    </source>
</evidence>
<gene>
    <name evidence="2" type="ORF">CWI80_06420</name>
</gene>
<dbReference type="SUPFAM" id="SSF52266">
    <property type="entry name" value="SGNH hydrolase"/>
    <property type="match status" value="1"/>
</dbReference>
<dbReference type="PANTHER" id="PTHR30383:SF24">
    <property type="entry name" value="THIOESTERASE 1_PROTEASE 1_LYSOPHOSPHOLIPASE L1"/>
    <property type="match status" value="1"/>
</dbReference>
<dbReference type="GO" id="GO:0004622">
    <property type="term" value="F:phosphatidylcholine lysophospholipase activity"/>
    <property type="evidence" value="ECO:0007669"/>
    <property type="project" value="TreeGrafter"/>
</dbReference>
<dbReference type="Pfam" id="PF13472">
    <property type="entry name" value="Lipase_GDSL_2"/>
    <property type="match status" value="1"/>
</dbReference>
<sequence length="243" mass="26882">MRQKLLFLATAPLLWWQGKRVRATTPRLPEAAGERSGNARQQPSLRLLLLGDSAIAGVGCETQAEALTGQLLQCLSDYQVQWQLVARSSLTCAGVFALLQSTELIAPKFDVVVISVGVNDVTRRTSVQQWRRDLQRMTAYLQQQLGCQQVLYTELPPMHKFPALPQPLRWFVGNQARALNTALEEHCQSHSGAEVLSFDIPYRPEYLAKDGYHPSPAAAQIWAAGAAQAIQQQFIVTTSGEEA</sequence>
<dbReference type="EMBL" id="PIQE01000001">
    <property type="protein sequence ID" value="RUO74957.1"/>
    <property type="molecule type" value="Genomic_DNA"/>
</dbReference>
<dbReference type="AlphaFoldDB" id="A0A432ZAH2"/>
<evidence type="ECO:0000313" key="2">
    <source>
        <dbReference type="EMBL" id="RUO74957.1"/>
    </source>
</evidence>
<dbReference type="InterPro" id="IPR036514">
    <property type="entry name" value="SGNH_hydro_sf"/>
</dbReference>
<accession>A0A432ZAH2</accession>